<evidence type="ECO:0000313" key="3">
    <source>
        <dbReference type="EMBL" id="MFC5941872.1"/>
    </source>
</evidence>
<organism evidence="3 4">
    <name type="scientific">Micromonospora harpali</name>
    <dbReference type="NCBI Taxonomy" id="1490225"/>
    <lineage>
        <taxon>Bacteria</taxon>
        <taxon>Bacillati</taxon>
        <taxon>Actinomycetota</taxon>
        <taxon>Actinomycetes</taxon>
        <taxon>Micromonosporales</taxon>
        <taxon>Micromonosporaceae</taxon>
        <taxon>Micromonospora</taxon>
    </lineage>
</organism>
<reference evidence="4" key="1">
    <citation type="journal article" date="2019" name="Int. J. Syst. Evol. Microbiol.">
        <title>The Global Catalogue of Microorganisms (GCM) 10K type strain sequencing project: providing services to taxonomists for standard genome sequencing and annotation.</title>
        <authorList>
            <consortium name="The Broad Institute Genomics Platform"/>
            <consortium name="The Broad Institute Genome Sequencing Center for Infectious Disease"/>
            <person name="Wu L."/>
            <person name="Ma J."/>
        </authorList>
    </citation>
    <scope>NUCLEOTIDE SEQUENCE [LARGE SCALE GENOMIC DNA]</scope>
    <source>
        <strain evidence="4">CGMCC 4.7173</strain>
    </source>
</reference>
<feature type="transmembrane region" description="Helical" evidence="1">
    <location>
        <begin position="556"/>
        <end position="579"/>
    </location>
</feature>
<feature type="transmembrane region" description="Helical" evidence="1">
    <location>
        <begin position="599"/>
        <end position="624"/>
    </location>
</feature>
<keyword evidence="1" id="KW-0812">Transmembrane</keyword>
<dbReference type="RefSeq" id="WP_353901981.1">
    <property type="nucleotide sequence ID" value="NZ_CP158970.1"/>
</dbReference>
<name>A0ABW1HK80_9ACTN</name>
<dbReference type="Gene3D" id="3.40.50.300">
    <property type="entry name" value="P-loop containing nucleotide triphosphate hydrolases"/>
    <property type="match status" value="1"/>
</dbReference>
<sequence length="697" mass="76485">MNLTEGPRRTATRRWPWVLAGVGMVALVWYLAGPVVGDYLDADLPTRDQMSSVASLWVAMVSLLVSTIAVWSQHRQASRSASVSVPSVADVAEQLGQAVQHQWEGEEERRRIHDPVALSLRWKAVDAFFDHKKNIGRSPARAQGRPIQLNGRLSEIAQVYLSIPSRRLVVLGSDGSGKTVLAARLALDLLQVRQPGERVPVIVSVAAWDPTTTDLAGWLTAKLARDYPGLAPARSGLPNLAAELLKAHLILPILDGFDEIPRGLRNRALKRLNDVPRMPLVLTSRPTEYTAAIGRGRVLSGAAGIELAALDLHDIEDYLSRTTRREVLRDGDHCGVWDPVLDRLREQPAHPANSAVRQALSTPLMLSLARTVYGDTPEHDPLELLDTARFPDCEAIERHLVAAYLPAVYEHADKNGRDWPPERAHRWLAHLASHLDQSDSRDIAWWRLRNGIPKVHRFWAFLVAFYPAATIGGFGLSRALHLEPVSFVGPLMGGFVAQVLANVTCVPAEGPDPARTRFDFRHRLPHLVSMLGLGLMAGLTAGSMLAWLIGPPIGSSFVIAFGLALGLSMAVTAASHSWIDIDTEVSPASALSGDRRHTILTLLQLGCAVSVFASFISGPVYGVVVGLATGLMWALTSAWGQWLVLIRLWLPLRGRLPWRTFAFLSDARDRGVLRQVGAVYQFRHARLQHYLSGADRA</sequence>
<dbReference type="Pfam" id="PF05729">
    <property type="entry name" value="NACHT"/>
    <property type="match status" value="1"/>
</dbReference>
<feature type="transmembrane region" description="Helical" evidence="1">
    <location>
        <begin position="52"/>
        <end position="71"/>
    </location>
</feature>
<dbReference type="SUPFAM" id="SSF52540">
    <property type="entry name" value="P-loop containing nucleoside triphosphate hydrolases"/>
    <property type="match status" value="1"/>
</dbReference>
<feature type="domain" description="NACHT" evidence="2">
    <location>
        <begin position="166"/>
        <end position="286"/>
    </location>
</feature>
<evidence type="ECO:0000256" key="1">
    <source>
        <dbReference type="SAM" id="Phobius"/>
    </source>
</evidence>
<feature type="transmembrane region" description="Helical" evidence="1">
    <location>
        <begin position="527"/>
        <end position="550"/>
    </location>
</feature>
<proteinExistence type="predicted"/>
<gene>
    <name evidence="3" type="ORF">ACFPZ4_10325</name>
</gene>
<keyword evidence="1" id="KW-0472">Membrane</keyword>
<dbReference type="EMBL" id="JBHSQQ010000042">
    <property type="protein sequence ID" value="MFC5941872.1"/>
    <property type="molecule type" value="Genomic_DNA"/>
</dbReference>
<evidence type="ECO:0000259" key="2">
    <source>
        <dbReference type="PROSITE" id="PS50837"/>
    </source>
</evidence>
<dbReference type="PROSITE" id="PS50837">
    <property type="entry name" value="NACHT"/>
    <property type="match status" value="1"/>
</dbReference>
<protein>
    <submittedName>
        <fullName evidence="3">NACHT domain-containing protein</fullName>
    </submittedName>
</protein>
<dbReference type="InterPro" id="IPR007111">
    <property type="entry name" value="NACHT_NTPase"/>
</dbReference>
<evidence type="ECO:0000313" key="4">
    <source>
        <dbReference type="Proteomes" id="UP001596207"/>
    </source>
</evidence>
<feature type="transmembrane region" description="Helical" evidence="1">
    <location>
        <begin position="630"/>
        <end position="650"/>
    </location>
</feature>
<dbReference type="Proteomes" id="UP001596207">
    <property type="component" value="Unassembled WGS sequence"/>
</dbReference>
<feature type="transmembrane region" description="Helical" evidence="1">
    <location>
        <begin position="458"/>
        <end position="481"/>
    </location>
</feature>
<feature type="transmembrane region" description="Helical" evidence="1">
    <location>
        <begin position="15"/>
        <end position="32"/>
    </location>
</feature>
<accession>A0ABW1HK80</accession>
<dbReference type="InterPro" id="IPR027417">
    <property type="entry name" value="P-loop_NTPase"/>
</dbReference>
<comment type="caution">
    <text evidence="3">The sequence shown here is derived from an EMBL/GenBank/DDBJ whole genome shotgun (WGS) entry which is preliminary data.</text>
</comment>
<keyword evidence="1" id="KW-1133">Transmembrane helix</keyword>
<keyword evidence="4" id="KW-1185">Reference proteome</keyword>